<dbReference type="InterPro" id="IPR015424">
    <property type="entry name" value="PyrdxlP-dep_Trfase"/>
</dbReference>
<accession>A0A0D2K117</accession>
<sequence>MDLTPTGQEKELLDQIWQSQDPAEAAPLDFTQKRWPEKWAGEKPKQVTTQIFEDHLLAILKWPDWVRVYAKPSLAVVAVSKYLRSKGEPGGVVWMAPGAGKHFDPPSGAPGLAVLRADWAPGAAEVRNAASEAYARGLKLLVDESTTGFRLAPGGACQAFDLSPDMVLFGPSLAGGRDFAAVAGVGDPPDEPAKQPKQEALALAEAILVRAARPETAADQAGLGRIFLIGLNYFSARAGLSDEVSWEGPHALPRLSGKRLWAFLELAKEEGIALNPLVILDASLDLKDAPEAIWPRLARASARLKFLPQGEKAPLGWTDAAANTRCQRVDDILNSIKNTD</sequence>
<dbReference type="InterPro" id="IPR015421">
    <property type="entry name" value="PyrdxlP-dep_Trfase_major"/>
</dbReference>
<dbReference type="InParanoid" id="A0A0D2K117"/>
<organism evidence="1 2">
    <name type="scientific">Dethiosulfatarculus sandiegensis</name>
    <dbReference type="NCBI Taxonomy" id="1429043"/>
    <lineage>
        <taxon>Bacteria</taxon>
        <taxon>Pseudomonadati</taxon>
        <taxon>Thermodesulfobacteriota</taxon>
        <taxon>Desulfarculia</taxon>
        <taxon>Desulfarculales</taxon>
        <taxon>Desulfarculaceae</taxon>
        <taxon>Dethiosulfatarculus</taxon>
    </lineage>
</organism>
<dbReference type="AlphaFoldDB" id="A0A0D2K117"/>
<reference evidence="1 2" key="1">
    <citation type="submission" date="2013-11" db="EMBL/GenBank/DDBJ databases">
        <title>Metagenomic analysis of a methanogenic consortium involved in long chain n-alkane degradation.</title>
        <authorList>
            <person name="Davidova I.A."/>
            <person name="Callaghan A.V."/>
            <person name="Wawrik B."/>
            <person name="Pruitt S."/>
            <person name="Marks C."/>
            <person name="Duncan K.E."/>
            <person name="Suflita J.M."/>
        </authorList>
    </citation>
    <scope>NUCLEOTIDE SEQUENCE [LARGE SCALE GENOMIC DNA]</scope>
    <source>
        <strain evidence="1 2">SPR</strain>
    </source>
</reference>
<dbReference type="OrthoDB" id="5508329at2"/>
<name>A0A0D2K117_9BACT</name>
<protein>
    <submittedName>
        <fullName evidence="1">Uncharacterized protein</fullName>
    </submittedName>
</protein>
<dbReference type="Gene3D" id="3.40.640.10">
    <property type="entry name" value="Type I PLP-dependent aspartate aminotransferase-like (Major domain)"/>
    <property type="match status" value="1"/>
</dbReference>
<keyword evidence="2" id="KW-1185">Reference proteome</keyword>
<gene>
    <name evidence="1" type="ORF">X474_03495</name>
</gene>
<dbReference type="EMBL" id="AZAC01000003">
    <property type="protein sequence ID" value="KIX15395.1"/>
    <property type="molecule type" value="Genomic_DNA"/>
</dbReference>
<proteinExistence type="predicted"/>
<comment type="caution">
    <text evidence="1">The sequence shown here is derived from an EMBL/GenBank/DDBJ whole genome shotgun (WGS) entry which is preliminary data.</text>
</comment>
<dbReference type="SUPFAM" id="SSF53383">
    <property type="entry name" value="PLP-dependent transferases"/>
    <property type="match status" value="1"/>
</dbReference>
<evidence type="ECO:0000313" key="2">
    <source>
        <dbReference type="Proteomes" id="UP000032233"/>
    </source>
</evidence>
<dbReference type="RefSeq" id="WP_044346715.1">
    <property type="nucleotide sequence ID" value="NZ_AZAC01000003.1"/>
</dbReference>
<evidence type="ECO:0000313" key="1">
    <source>
        <dbReference type="EMBL" id="KIX15395.1"/>
    </source>
</evidence>
<dbReference type="Proteomes" id="UP000032233">
    <property type="component" value="Unassembled WGS sequence"/>
</dbReference>
<dbReference type="STRING" id="1429043.X474_03495"/>